<dbReference type="AlphaFoldDB" id="A0A5C7DTU6"/>
<name>A0A5C7DTU6_9BACT</name>
<dbReference type="RefSeq" id="WP_147555091.1">
    <property type="nucleotide sequence ID" value="NZ_VOWJ01000013.1"/>
</dbReference>
<dbReference type="Gene3D" id="3.40.190.10">
    <property type="entry name" value="Periplasmic binding protein-like II"/>
    <property type="match status" value="2"/>
</dbReference>
<gene>
    <name evidence="4" type="ORF">FPD38_01845</name>
</gene>
<dbReference type="Pfam" id="PF00497">
    <property type="entry name" value="SBP_bac_3"/>
    <property type="match status" value="1"/>
</dbReference>
<accession>A0A5C7DTU6</accession>
<dbReference type="SUPFAM" id="SSF53850">
    <property type="entry name" value="Periplasmic binding protein-like II"/>
    <property type="match status" value="1"/>
</dbReference>
<feature type="domain" description="Ionotropic glutamate receptor C-terminal" evidence="3">
    <location>
        <begin position="18"/>
        <end position="240"/>
    </location>
</feature>
<evidence type="ECO:0000259" key="2">
    <source>
        <dbReference type="SMART" id="SM00062"/>
    </source>
</evidence>
<evidence type="ECO:0000256" key="1">
    <source>
        <dbReference type="ARBA" id="ARBA00022729"/>
    </source>
</evidence>
<dbReference type="Proteomes" id="UP000321629">
    <property type="component" value="Unassembled WGS sequence"/>
</dbReference>
<sequence>MKKIILLFILAFSLNARDLIVGMELAYPPFEMSDNAGNPSGVSVDFLKEFAKENNYTLQIQNIAWDGLIPALKSKKIDLIMSSMSISEQRQKVLDFTIPYAKANLAILSAKKSNINSINDLNQKGKIIALKRGTSAHIYAQKHLKNAKILVFDKENAAILEVVQAKADGFIYDQMSIYKAWQKNPEQTKAIFTPFEEKPEQWAIALNKDNVKLKQELNEFIQKSKENGFFNFLAQKYLKDIQDIFKEQKLEFFF</sequence>
<organism evidence="4 5">
    <name type="scientific">Campylobacter volucris</name>
    <dbReference type="NCBI Taxonomy" id="1031542"/>
    <lineage>
        <taxon>Bacteria</taxon>
        <taxon>Pseudomonadati</taxon>
        <taxon>Campylobacterota</taxon>
        <taxon>Epsilonproteobacteria</taxon>
        <taxon>Campylobacterales</taxon>
        <taxon>Campylobacteraceae</taxon>
        <taxon>Campylobacter</taxon>
    </lineage>
</organism>
<evidence type="ECO:0000313" key="5">
    <source>
        <dbReference type="Proteomes" id="UP000321629"/>
    </source>
</evidence>
<evidence type="ECO:0000313" key="4">
    <source>
        <dbReference type="EMBL" id="TXE89463.1"/>
    </source>
</evidence>
<evidence type="ECO:0000259" key="3">
    <source>
        <dbReference type="SMART" id="SM00079"/>
    </source>
</evidence>
<dbReference type="InterPro" id="IPR001320">
    <property type="entry name" value="Iontro_rcpt_C"/>
</dbReference>
<dbReference type="SMART" id="SM00079">
    <property type="entry name" value="PBPe"/>
    <property type="match status" value="1"/>
</dbReference>
<feature type="domain" description="Solute-binding protein family 3/N-terminal" evidence="2">
    <location>
        <begin position="18"/>
        <end position="241"/>
    </location>
</feature>
<dbReference type="PANTHER" id="PTHR35936:SF17">
    <property type="entry name" value="ARGININE-BINDING EXTRACELLULAR PROTEIN ARTP"/>
    <property type="match status" value="1"/>
</dbReference>
<keyword evidence="1" id="KW-0732">Signal</keyword>
<proteinExistence type="predicted"/>
<dbReference type="PANTHER" id="PTHR35936">
    <property type="entry name" value="MEMBRANE-BOUND LYTIC MUREIN TRANSGLYCOSYLASE F"/>
    <property type="match status" value="1"/>
</dbReference>
<comment type="caution">
    <text evidence="4">The sequence shown here is derived from an EMBL/GenBank/DDBJ whole genome shotgun (WGS) entry which is preliminary data.</text>
</comment>
<dbReference type="EMBL" id="VOWJ01000013">
    <property type="protein sequence ID" value="TXE89463.1"/>
    <property type="molecule type" value="Genomic_DNA"/>
</dbReference>
<reference evidence="4 5" key="1">
    <citation type="submission" date="2019-07" db="EMBL/GenBank/DDBJ databases">
        <title>Rapid identification of Enteric Bacteria from Whole Genome Sequences (WGS) using Average Nucleotide Identity (ANI).</title>
        <authorList>
            <person name="Lane C."/>
        </authorList>
    </citation>
    <scope>NUCLEOTIDE SEQUENCE [LARGE SCALE GENOMIC DNA]</scope>
    <source>
        <strain evidence="4 5">2016D-0084</strain>
    </source>
</reference>
<protein>
    <submittedName>
        <fullName evidence="4">Transporter substrate-binding domain-containing protein</fullName>
    </submittedName>
</protein>
<dbReference type="GO" id="GO:0015276">
    <property type="term" value="F:ligand-gated monoatomic ion channel activity"/>
    <property type="evidence" value="ECO:0007669"/>
    <property type="project" value="InterPro"/>
</dbReference>
<dbReference type="CDD" id="cd13629">
    <property type="entry name" value="PBP2_Dsm1740"/>
    <property type="match status" value="1"/>
</dbReference>
<dbReference type="GO" id="GO:0016020">
    <property type="term" value="C:membrane"/>
    <property type="evidence" value="ECO:0007669"/>
    <property type="project" value="InterPro"/>
</dbReference>
<dbReference type="SMART" id="SM00062">
    <property type="entry name" value="PBPb"/>
    <property type="match status" value="1"/>
</dbReference>
<dbReference type="InterPro" id="IPR001638">
    <property type="entry name" value="Solute-binding_3/MltF_N"/>
</dbReference>